<dbReference type="SUPFAM" id="SSF46689">
    <property type="entry name" value="Homeodomain-like"/>
    <property type="match status" value="1"/>
</dbReference>
<dbReference type="AlphaFoldDB" id="A0A4S9UDQ1"/>
<comment type="caution">
    <text evidence="1">The sequence shown here is derived from an EMBL/GenBank/DDBJ whole genome shotgun (WGS) entry which is preliminary data.</text>
</comment>
<organism evidence="1 2">
    <name type="scientific">Aureobasidium pullulans</name>
    <name type="common">Black yeast</name>
    <name type="synonym">Pullularia pullulans</name>
    <dbReference type="NCBI Taxonomy" id="5580"/>
    <lineage>
        <taxon>Eukaryota</taxon>
        <taxon>Fungi</taxon>
        <taxon>Dikarya</taxon>
        <taxon>Ascomycota</taxon>
        <taxon>Pezizomycotina</taxon>
        <taxon>Dothideomycetes</taxon>
        <taxon>Dothideomycetidae</taxon>
        <taxon>Dothideales</taxon>
        <taxon>Saccotheciaceae</taxon>
        <taxon>Aureobasidium</taxon>
    </lineage>
</organism>
<reference evidence="1 2" key="1">
    <citation type="submission" date="2018-10" db="EMBL/GenBank/DDBJ databases">
        <title>Fifty Aureobasidium pullulans genomes reveal a recombining polyextremotolerant generalist.</title>
        <authorList>
            <person name="Gostincar C."/>
            <person name="Turk M."/>
            <person name="Zajc J."/>
            <person name="Gunde-Cimerman N."/>
        </authorList>
    </citation>
    <scope>NUCLEOTIDE SEQUENCE [LARGE SCALE GENOMIC DNA]</scope>
    <source>
        <strain evidence="1 2">EXF-3844</strain>
    </source>
</reference>
<proteinExistence type="predicted"/>
<dbReference type="Proteomes" id="UP000310121">
    <property type="component" value="Unassembled WGS sequence"/>
</dbReference>
<protein>
    <submittedName>
        <fullName evidence="1">Uncharacterized protein</fullName>
    </submittedName>
</protein>
<accession>A0A4S9UDQ1</accession>
<evidence type="ECO:0000313" key="2">
    <source>
        <dbReference type="Proteomes" id="UP000310121"/>
    </source>
</evidence>
<gene>
    <name evidence="1" type="ORF">D6C90_07294</name>
</gene>
<evidence type="ECO:0000313" key="1">
    <source>
        <dbReference type="EMBL" id="THZ35586.1"/>
    </source>
</evidence>
<dbReference type="EMBL" id="QZBN01000856">
    <property type="protein sequence ID" value="THZ35586.1"/>
    <property type="molecule type" value="Genomic_DNA"/>
</dbReference>
<dbReference type="InterPro" id="IPR009057">
    <property type="entry name" value="Homeodomain-like_sf"/>
</dbReference>
<sequence length="286" mass="32897">MQRIIRLRGVERDLIQAMFHDDCDVNTVSKVMPHAPRSTLYRMQKNIDLFGQVRKPSSAIKRMGAPRKITPLMREYLIDLLSERNDLWQEELVFELWCQFDVAVDKSTISRLLKEEELSNKVNTRIASRQSNAQQGVYLEQLAELMGQGLDAGIEPMDMLLYLDESACSEKVMFRRRSWSQIGLPAYTSPPNWQRYSALAAQARPVERWECALRRRTLYSIQSSLRLLLKLSFFRPMEPLDQVSDRLVRLLKSTSTGPHLIAPSASDSKDDLIMTAFVRKTGETSA</sequence>
<name>A0A4S9UDQ1_AURPU</name>